<dbReference type="Pfam" id="PF00881">
    <property type="entry name" value="Nitroreductase"/>
    <property type="match status" value="1"/>
</dbReference>
<evidence type="ECO:0000259" key="1">
    <source>
        <dbReference type="Pfam" id="PF00881"/>
    </source>
</evidence>
<feature type="domain" description="Nitroreductase" evidence="1">
    <location>
        <begin position="49"/>
        <end position="225"/>
    </location>
</feature>
<dbReference type="GO" id="GO:0016491">
    <property type="term" value="F:oxidoreductase activity"/>
    <property type="evidence" value="ECO:0007669"/>
    <property type="project" value="InterPro"/>
</dbReference>
<dbReference type="InterPro" id="IPR052544">
    <property type="entry name" value="Bacteriocin_Proc_Enz"/>
</dbReference>
<dbReference type="InterPro" id="IPR020051">
    <property type="entry name" value="SagB-type_dehydrogenase"/>
</dbReference>
<evidence type="ECO:0000313" key="2">
    <source>
        <dbReference type="EMBL" id="HGQ85864.1"/>
    </source>
</evidence>
<dbReference type="Gene3D" id="3.40.109.10">
    <property type="entry name" value="NADH Oxidase"/>
    <property type="match status" value="1"/>
</dbReference>
<protein>
    <submittedName>
        <fullName evidence="2">SagB/ThcOx family dehydrogenase</fullName>
    </submittedName>
</protein>
<accession>A0A7C4NSY5</accession>
<dbReference type="PANTHER" id="PTHR43745">
    <property type="entry name" value="NITROREDUCTASE MJ1384-RELATED"/>
    <property type="match status" value="1"/>
</dbReference>
<dbReference type="SUPFAM" id="SSF55469">
    <property type="entry name" value="FMN-dependent nitroreductase-like"/>
    <property type="match status" value="1"/>
</dbReference>
<proteinExistence type="predicted"/>
<reference evidence="2" key="1">
    <citation type="journal article" date="2020" name="mSystems">
        <title>Genome- and Community-Level Interaction Insights into Carbon Utilization and Element Cycling Functions of Hydrothermarchaeota in Hydrothermal Sediment.</title>
        <authorList>
            <person name="Zhou Z."/>
            <person name="Liu Y."/>
            <person name="Xu W."/>
            <person name="Pan J."/>
            <person name="Luo Z.H."/>
            <person name="Li M."/>
        </authorList>
    </citation>
    <scope>NUCLEOTIDE SEQUENCE [LARGE SCALE GENOMIC DNA]</scope>
    <source>
        <strain evidence="2">SpSt-6</strain>
    </source>
</reference>
<dbReference type="AlphaFoldDB" id="A0A7C4NSY5"/>
<gene>
    <name evidence="2" type="ORF">ENT66_06005</name>
</gene>
<dbReference type="CDD" id="cd02142">
    <property type="entry name" value="McbC_SagB-like_oxidoreductase"/>
    <property type="match status" value="1"/>
</dbReference>
<dbReference type="EMBL" id="DSZN01000097">
    <property type="protein sequence ID" value="HGQ85864.1"/>
    <property type="molecule type" value="Genomic_DNA"/>
</dbReference>
<dbReference type="InterPro" id="IPR000415">
    <property type="entry name" value="Nitroreductase-like"/>
</dbReference>
<dbReference type="NCBIfam" id="TIGR03605">
    <property type="entry name" value="antibiot_sagB"/>
    <property type="match status" value="1"/>
</dbReference>
<sequence length="227" mass="25735">MYLLFKKFKKDEILIIFLLTFIYFNSYGKDFIKLPPPCYKGNVTLEETLKERRSVREFSSQPLNLQEISQLLWAMQGITNSLGGRTAPSAGALYPLEIYLVVGNVKDLPIGVYKYEPFKHRLIKIKEGDKREELSYAALGQPWVKKAAVDFVIAAVYERTTRKYGERGIRYVHIEVGHSAQNLLLQATALGIGAVTVGAFYDSEVKKVVGLKNEEQPLYIIPVGKKK</sequence>
<comment type="caution">
    <text evidence="2">The sequence shown here is derived from an EMBL/GenBank/DDBJ whole genome shotgun (WGS) entry which is preliminary data.</text>
</comment>
<dbReference type="PANTHER" id="PTHR43745:SF2">
    <property type="entry name" value="NITROREDUCTASE MJ1384-RELATED"/>
    <property type="match status" value="1"/>
</dbReference>
<organism evidence="2">
    <name type="scientific">Thermodesulfobacterium geofontis</name>
    <dbReference type="NCBI Taxonomy" id="1295609"/>
    <lineage>
        <taxon>Bacteria</taxon>
        <taxon>Pseudomonadati</taxon>
        <taxon>Thermodesulfobacteriota</taxon>
        <taxon>Thermodesulfobacteria</taxon>
        <taxon>Thermodesulfobacteriales</taxon>
        <taxon>Thermodesulfobacteriaceae</taxon>
        <taxon>Thermodesulfobacterium</taxon>
    </lineage>
</organism>
<name>A0A7C4NSY5_9BACT</name>
<dbReference type="InterPro" id="IPR029479">
    <property type="entry name" value="Nitroreductase"/>
</dbReference>